<dbReference type="GO" id="GO:0005769">
    <property type="term" value="C:early endosome"/>
    <property type="evidence" value="ECO:0007669"/>
    <property type="project" value="TreeGrafter"/>
</dbReference>
<dbReference type="SMART" id="SM00325">
    <property type="entry name" value="RhoGEF"/>
    <property type="match status" value="1"/>
</dbReference>
<dbReference type="Gene3D" id="3.30.40.10">
    <property type="entry name" value="Zinc/RING finger domain, C3HC4 (zinc finger)"/>
    <property type="match status" value="1"/>
</dbReference>
<feature type="repeat" description="WD" evidence="9">
    <location>
        <begin position="201"/>
        <end position="242"/>
    </location>
</feature>
<dbReference type="GO" id="GO:0005085">
    <property type="term" value="F:guanyl-nucleotide exchange factor activity"/>
    <property type="evidence" value="ECO:0007669"/>
    <property type="project" value="InterPro"/>
</dbReference>
<dbReference type="Proteomes" id="UP000663845">
    <property type="component" value="Unassembled WGS sequence"/>
</dbReference>
<dbReference type="PROSITE" id="PS50294">
    <property type="entry name" value="WD_REPEATS_REGION"/>
    <property type="match status" value="2"/>
</dbReference>
<dbReference type="Gene3D" id="2.30.30.40">
    <property type="entry name" value="SH3 Domains"/>
    <property type="match status" value="1"/>
</dbReference>
<dbReference type="FunFam" id="3.30.40.10:FF:000105">
    <property type="entry name" value="WD repeat and FYVE domain-containing protein 2"/>
    <property type="match status" value="1"/>
</dbReference>
<organism evidence="15 17">
    <name type="scientific">Adineta steineri</name>
    <dbReference type="NCBI Taxonomy" id="433720"/>
    <lineage>
        <taxon>Eukaryota</taxon>
        <taxon>Metazoa</taxon>
        <taxon>Spiralia</taxon>
        <taxon>Gnathifera</taxon>
        <taxon>Rotifera</taxon>
        <taxon>Eurotatoria</taxon>
        <taxon>Bdelloidea</taxon>
        <taxon>Adinetida</taxon>
        <taxon>Adinetidae</taxon>
        <taxon>Adineta</taxon>
    </lineage>
</organism>
<evidence type="ECO:0000256" key="7">
    <source>
        <dbReference type="PROSITE-ProRule" id="PRU00091"/>
    </source>
</evidence>
<dbReference type="EMBL" id="CAJOAZ010002310">
    <property type="protein sequence ID" value="CAF3916429.1"/>
    <property type="molecule type" value="Genomic_DNA"/>
</dbReference>
<dbReference type="SMART" id="SM00064">
    <property type="entry name" value="FYVE"/>
    <property type="match status" value="1"/>
</dbReference>
<dbReference type="FunFam" id="2.30.30.40:FF:000072">
    <property type="entry name" value="Unconventional Myosin IB"/>
    <property type="match status" value="1"/>
</dbReference>
<dbReference type="InterPro" id="IPR000306">
    <property type="entry name" value="Znf_FYVE"/>
</dbReference>
<dbReference type="PROSITE" id="PS50082">
    <property type="entry name" value="WD_REPEATS_2"/>
    <property type="match status" value="2"/>
</dbReference>
<dbReference type="SUPFAM" id="SSF50044">
    <property type="entry name" value="SH3-domain"/>
    <property type="match status" value="1"/>
</dbReference>
<evidence type="ECO:0000256" key="6">
    <source>
        <dbReference type="ARBA" id="ARBA00022833"/>
    </source>
</evidence>
<dbReference type="SUPFAM" id="SSF57903">
    <property type="entry name" value="FYVE/PHD zinc finger"/>
    <property type="match status" value="1"/>
</dbReference>
<dbReference type="InterPro" id="IPR019775">
    <property type="entry name" value="WD40_repeat_CS"/>
</dbReference>
<dbReference type="GO" id="GO:0008270">
    <property type="term" value="F:zinc ion binding"/>
    <property type="evidence" value="ECO:0007669"/>
    <property type="project" value="UniProtKB-KW"/>
</dbReference>
<feature type="domain" description="FYVE-type" evidence="14">
    <location>
        <begin position="287"/>
        <end position="358"/>
    </location>
</feature>
<dbReference type="InterPro" id="IPR015943">
    <property type="entry name" value="WD40/YVTN_repeat-like_dom_sf"/>
</dbReference>
<dbReference type="InterPro" id="IPR036028">
    <property type="entry name" value="SH3-like_dom_sf"/>
</dbReference>
<dbReference type="InterPro" id="IPR001680">
    <property type="entry name" value="WD40_rpt"/>
</dbReference>
<dbReference type="InterPro" id="IPR011011">
    <property type="entry name" value="Znf_FYVE_PHD"/>
</dbReference>
<name>A0A815BKK6_9BILA</name>
<evidence type="ECO:0000256" key="8">
    <source>
        <dbReference type="PROSITE-ProRule" id="PRU00192"/>
    </source>
</evidence>
<proteinExistence type="predicted"/>
<protein>
    <submittedName>
        <fullName evidence="15">Uncharacterized protein</fullName>
    </submittedName>
</protein>
<dbReference type="InterPro" id="IPR013083">
    <property type="entry name" value="Znf_RING/FYVE/PHD"/>
</dbReference>
<evidence type="ECO:0000256" key="10">
    <source>
        <dbReference type="SAM" id="Coils"/>
    </source>
</evidence>
<evidence type="ECO:0000313" key="17">
    <source>
        <dbReference type="Proteomes" id="UP000663845"/>
    </source>
</evidence>
<keyword evidence="2 9" id="KW-0853">WD repeat</keyword>
<dbReference type="Gene3D" id="1.20.5.390">
    <property type="entry name" value="L1 transposable element, trimerization domain"/>
    <property type="match status" value="1"/>
</dbReference>
<dbReference type="SUPFAM" id="SSF48065">
    <property type="entry name" value="DBL homology domain (DH-domain)"/>
    <property type="match status" value="1"/>
</dbReference>
<dbReference type="InterPro" id="IPR001452">
    <property type="entry name" value="SH3_domain"/>
</dbReference>
<evidence type="ECO:0000313" key="16">
    <source>
        <dbReference type="EMBL" id="CAF3916429.1"/>
    </source>
</evidence>
<feature type="compositionally biased region" description="Polar residues" evidence="11">
    <location>
        <begin position="818"/>
        <end position="844"/>
    </location>
</feature>
<dbReference type="SMART" id="SM00326">
    <property type="entry name" value="SH3"/>
    <property type="match status" value="1"/>
</dbReference>
<dbReference type="PROSITE" id="PS50010">
    <property type="entry name" value="DH_2"/>
    <property type="match status" value="1"/>
</dbReference>
<dbReference type="PANTHER" id="PTHR46189">
    <property type="entry name" value="LD41958P"/>
    <property type="match status" value="1"/>
</dbReference>
<feature type="domain" description="DH" evidence="13">
    <location>
        <begin position="498"/>
        <end position="679"/>
    </location>
</feature>
<dbReference type="Proteomes" id="UP000663844">
    <property type="component" value="Unassembled WGS sequence"/>
</dbReference>
<evidence type="ECO:0000259" key="13">
    <source>
        <dbReference type="PROSITE" id="PS50010"/>
    </source>
</evidence>
<comment type="caution">
    <text evidence="15">The sequence shown here is derived from an EMBL/GenBank/DDBJ whole genome shotgun (WGS) entry which is preliminary data.</text>
</comment>
<accession>A0A815BKK6</accession>
<evidence type="ECO:0000256" key="3">
    <source>
        <dbReference type="ARBA" id="ARBA00022723"/>
    </source>
</evidence>
<dbReference type="SUPFAM" id="SSF50978">
    <property type="entry name" value="WD40 repeat-like"/>
    <property type="match status" value="1"/>
</dbReference>
<dbReference type="Pfam" id="PF14604">
    <property type="entry name" value="SH3_9"/>
    <property type="match status" value="1"/>
</dbReference>
<dbReference type="InterPro" id="IPR042234">
    <property type="entry name" value="WDFY1/WDFY2"/>
</dbReference>
<dbReference type="InterPro" id="IPR036322">
    <property type="entry name" value="WD40_repeat_dom_sf"/>
</dbReference>
<feature type="repeat" description="WD" evidence="9">
    <location>
        <begin position="244"/>
        <end position="275"/>
    </location>
</feature>
<dbReference type="PANTHER" id="PTHR46189:SF1">
    <property type="entry name" value="LD41958P"/>
    <property type="match status" value="1"/>
</dbReference>
<dbReference type="PROSITE" id="PS50178">
    <property type="entry name" value="ZF_FYVE"/>
    <property type="match status" value="1"/>
</dbReference>
<evidence type="ECO:0000259" key="12">
    <source>
        <dbReference type="PROSITE" id="PS50002"/>
    </source>
</evidence>
<reference evidence="15" key="1">
    <citation type="submission" date="2021-02" db="EMBL/GenBank/DDBJ databases">
        <authorList>
            <person name="Nowell W R."/>
        </authorList>
    </citation>
    <scope>NUCLEOTIDE SEQUENCE</scope>
</reference>
<feature type="region of interest" description="Disordered" evidence="11">
    <location>
        <begin position="818"/>
        <end position="851"/>
    </location>
</feature>
<evidence type="ECO:0000256" key="11">
    <source>
        <dbReference type="SAM" id="MobiDB-lite"/>
    </source>
</evidence>
<dbReference type="SUPFAM" id="SSF50729">
    <property type="entry name" value="PH domain-like"/>
    <property type="match status" value="1"/>
</dbReference>
<dbReference type="InterPro" id="IPR017455">
    <property type="entry name" value="Znf_FYVE-rel"/>
</dbReference>
<evidence type="ECO:0000256" key="2">
    <source>
        <dbReference type="ARBA" id="ARBA00022574"/>
    </source>
</evidence>
<dbReference type="SMART" id="SM00320">
    <property type="entry name" value="WD40"/>
    <property type="match status" value="5"/>
</dbReference>
<evidence type="ECO:0000256" key="4">
    <source>
        <dbReference type="ARBA" id="ARBA00022737"/>
    </source>
</evidence>
<evidence type="ECO:0000259" key="14">
    <source>
        <dbReference type="PROSITE" id="PS50178"/>
    </source>
</evidence>
<dbReference type="PROSITE" id="PS00678">
    <property type="entry name" value="WD_REPEATS_1"/>
    <property type="match status" value="1"/>
</dbReference>
<dbReference type="Gene3D" id="2.130.10.10">
    <property type="entry name" value="YVTN repeat-like/Quinoprotein amine dehydrogenase"/>
    <property type="match status" value="1"/>
</dbReference>
<dbReference type="InterPro" id="IPR011993">
    <property type="entry name" value="PH-like_dom_sf"/>
</dbReference>
<dbReference type="PRINTS" id="PR00452">
    <property type="entry name" value="SH3DOMAIN"/>
</dbReference>
<evidence type="ECO:0000256" key="1">
    <source>
        <dbReference type="ARBA" id="ARBA00022443"/>
    </source>
</evidence>
<keyword evidence="10" id="KW-0175">Coiled coil</keyword>
<feature type="region of interest" description="Disordered" evidence="11">
    <location>
        <begin position="872"/>
        <end position="897"/>
    </location>
</feature>
<keyword evidence="4" id="KW-0677">Repeat</keyword>
<dbReference type="CDD" id="cd15718">
    <property type="entry name" value="FYVE_WDFY1_like"/>
    <property type="match status" value="1"/>
</dbReference>
<evidence type="ECO:0000256" key="9">
    <source>
        <dbReference type="PROSITE-ProRule" id="PRU00221"/>
    </source>
</evidence>
<keyword evidence="3" id="KW-0479">Metal-binding</keyword>
<keyword evidence="6" id="KW-0862">Zinc</keyword>
<dbReference type="Gene3D" id="2.30.29.30">
    <property type="entry name" value="Pleckstrin-homology domain (PH domain)/Phosphotyrosine-binding domain (PTB)"/>
    <property type="match status" value="1"/>
</dbReference>
<feature type="coiled-coil region" evidence="10">
    <location>
        <begin position="987"/>
        <end position="1021"/>
    </location>
</feature>
<dbReference type="InterPro" id="IPR000219">
    <property type="entry name" value="DH_dom"/>
</dbReference>
<dbReference type="PROSITE" id="PS50002">
    <property type="entry name" value="SH3"/>
    <property type="match status" value="1"/>
</dbReference>
<gene>
    <name evidence="15" type="ORF">JYZ213_LOCUS30728</name>
    <name evidence="16" type="ORF">OXD698_LOCUS24771</name>
</gene>
<sequence>MATTISENVNNARRPELLNKIDIEVNINDAILLATEDGLITALDDRTLRIWIRRQTGKYWPSVCYTLESAPTALFYHELSHRLFCGCDTGLLHEFLVSEDLNKITLQCTYLGHQSRIHALCFSLQKELLFSVCREKKFNWYSTNPNNENHQHPRGNYSLSSWGVSIALDELSQQCFVGDVSGNIQFLKINADNKCQLITTLSGHTGSVQTLLWDPETEWLFSGSFDTSVVVWDIGANQGVALELNGHTDRLVGISFDKARKILVTCSTDGHIGVWPMNVKRNETPKWLESDNCQICHLPFFWNIRAIWSQKKLGLRQHHCRKCGRAVCDSCSPTRQALPLIGYEIAQRVCNDCVKTLKNNETTSLASFYDIRNGTIKTVFNQTKKIMMTVATDRTIKILHYNVFIYLNYMEQQSNNKTSVIALFPFKAQNTDELSFAKNDIIILTQALQDGGWWEGTLDGKTGWFPSNYVEQQTVKKTDSTPSTQSVSSQQCVEMQQYRETILETLLESEQHYVFELENFLSKTMQPLIHILSTSNQSPLHLNIHYLDELLKFHHHLAHILRDSIKTQHRIGGIFLQLALTLKPIFEGYCYQHAKILFIFNHNKGQIMNALSKIESFNDNNNNNNNDSYTQIIKYLSLPVNRLEKYASLLKEYLYNLAEFHIDRGDAQRAAEYYAELASLGAEWRKRKEWELDIIHSTIHGLGSESLASLGDALCLSPVSVILDNNVHQMPLERIAILYPSTLFLLSTLPNQQEYQIENRYAVNQITISKIIDISKRALKINLPSNQSLILSFPSNVEYQDWCEKFCSLLTLKSHTSQHMSKSPSPLTGTKSAPTNNENSSSKFPSRMPTWSKGCLRPHSPLRPNPTTILGTNSPNLSANNNTGDNTSVNPTEGGSNRTLKRFMTMKKTKANEFLKRVETSGDDALLLSVIEAYCITTSNSKTPVTNLNVLLPKTRHSIQGIVDYSNIPNSSTKSSDIERRAMYDMVNELRLAYKSLQQELEEEKRARKQLESQIQKLHIFTPGK</sequence>
<dbReference type="EMBL" id="CAJNOG010000498">
    <property type="protein sequence ID" value="CAF1271607.1"/>
    <property type="molecule type" value="Genomic_DNA"/>
</dbReference>
<dbReference type="Pfam" id="PF00400">
    <property type="entry name" value="WD40"/>
    <property type="match status" value="2"/>
</dbReference>
<keyword evidence="1 8" id="KW-0728">SH3 domain</keyword>
<dbReference type="InterPro" id="IPR035899">
    <property type="entry name" value="DBL_dom_sf"/>
</dbReference>
<keyword evidence="5 7" id="KW-0863">Zinc-finger</keyword>
<dbReference type="Pfam" id="PF01363">
    <property type="entry name" value="FYVE"/>
    <property type="match status" value="1"/>
</dbReference>
<dbReference type="AlphaFoldDB" id="A0A815BKK6"/>
<dbReference type="Gene3D" id="1.20.900.10">
    <property type="entry name" value="Dbl homology (DH) domain"/>
    <property type="match status" value="1"/>
</dbReference>
<dbReference type="Pfam" id="PF00621">
    <property type="entry name" value="RhoGEF"/>
    <property type="match status" value="1"/>
</dbReference>
<feature type="domain" description="SH3" evidence="12">
    <location>
        <begin position="415"/>
        <end position="475"/>
    </location>
</feature>
<evidence type="ECO:0000313" key="15">
    <source>
        <dbReference type="EMBL" id="CAF1271607.1"/>
    </source>
</evidence>
<evidence type="ECO:0000256" key="5">
    <source>
        <dbReference type="ARBA" id="ARBA00022771"/>
    </source>
</evidence>